<reference evidence="2" key="1">
    <citation type="journal article" date="2018" name="Genome Biol.">
        <title>SKESA: strategic k-mer extension for scrupulous assemblies.</title>
        <authorList>
            <person name="Souvorov A."/>
            <person name="Agarwala R."/>
            <person name="Lipman D.J."/>
        </authorList>
    </citation>
    <scope>NUCLEOTIDE SEQUENCE</scope>
    <source>
        <strain evidence="2">BCW_2640</strain>
    </source>
</reference>
<feature type="transmembrane region" description="Helical" evidence="1">
    <location>
        <begin position="58"/>
        <end position="77"/>
    </location>
</feature>
<dbReference type="Pfam" id="PF11143">
    <property type="entry name" value="DUF2919"/>
    <property type="match status" value="1"/>
</dbReference>
<organism evidence="2">
    <name type="scientific">Salmonella enterica subsp. enterica serovar Ank</name>
    <dbReference type="NCBI Taxonomy" id="1173578"/>
    <lineage>
        <taxon>Bacteria</taxon>
        <taxon>Pseudomonadati</taxon>
        <taxon>Pseudomonadota</taxon>
        <taxon>Gammaproteobacteria</taxon>
        <taxon>Enterobacterales</taxon>
        <taxon>Enterobacteriaceae</taxon>
        <taxon>Salmonella</taxon>
    </lineage>
</organism>
<dbReference type="AlphaFoldDB" id="A0A5I2X8B9"/>
<accession>A0A5I2X8B9</accession>
<dbReference type="InterPro" id="IPR021318">
    <property type="entry name" value="DUF2919"/>
</dbReference>
<keyword evidence="1" id="KW-0472">Membrane</keyword>
<evidence type="ECO:0000256" key="1">
    <source>
        <dbReference type="SAM" id="Phobius"/>
    </source>
</evidence>
<name>A0A5I2X8B9_SALET</name>
<feature type="transmembrane region" description="Helical" evidence="1">
    <location>
        <begin position="119"/>
        <end position="136"/>
    </location>
</feature>
<sequence length="148" mass="16423">MTRPRYWRESDFNDHGLLTVPRLFWCGLLLQTRAWWLTGLAMAAEHGAWLEALYPATWLQVTGLTAGVPALAMLFCYPMRGTMPGLAKGVFGALLAGVVAMTVSDVALMLSLTPEKWESGWLMLCTDLACVVALLPDRRLRAVFIRPV</sequence>
<keyword evidence="1" id="KW-0812">Transmembrane</keyword>
<reference evidence="2" key="2">
    <citation type="submission" date="2018-07" db="EMBL/GenBank/DDBJ databases">
        <authorList>
            <consortium name="NCBI Pathogen Detection Project"/>
        </authorList>
    </citation>
    <scope>NUCLEOTIDE SEQUENCE</scope>
    <source>
        <strain evidence="2">BCW_2640</strain>
    </source>
</reference>
<evidence type="ECO:0000313" key="2">
    <source>
        <dbReference type="EMBL" id="HAE1791713.1"/>
    </source>
</evidence>
<comment type="caution">
    <text evidence="2">The sequence shown here is derived from an EMBL/GenBank/DDBJ whole genome shotgun (WGS) entry which is preliminary data.</text>
</comment>
<dbReference type="EMBL" id="DAARBX010000001">
    <property type="protein sequence ID" value="HAE1791713.1"/>
    <property type="molecule type" value="Genomic_DNA"/>
</dbReference>
<feature type="transmembrane region" description="Helical" evidence="1">
    <location>
        <begin position="89"/>
        <end position="113"/>
    </location>
</feature>
<keyword evidence="1" id="KW-1133">Transmembrane helix</keyword>
<gene>
    <name evidence="2" type="ORF">G3V02_000351</name>
</gene>
<protein>
    <submittedName>
        <fullName evidence="2">DUF2919 domain-containing protein</fullName>
    </submittedName>
</protein>
<feature type="transmembrane region" description="Helical" evidence="1">
    <location>
        <begin position="20"/>
        <end position="38"/>
    </location>
</feature>
<proteinExistence type="predicted"/>